<dbReference type="RefSeq" id="WP_054896917.1">
    <property type="nucleotide sequence ID" value="NZ_CBCPIQ010000025.1"/>
</dbReference>
<dbReference type="Gene3D" id="3.40.50.720">
    <property type="entry name" value="NAD(P)-binding Rossmann-like Domain"/>
    <property type="match status" value="1"/>
</dbReference>
<gene>
    <name evidence="5" type="ORF">NMG11_19735</name>
</gene>
<evidence type="ECO:0000313" key="5">
    <source>
        <dbReference type="EMBL" id="MDD1946057.1"/>
    </source>
</evidence>
<organism evidence="5 6">
    <name type="scientific">Pseudomonas carnis</name>
    <dbReference type="NCBI Taxonomy" id="2487355"/>
    <lineage>
        <taxon>Bacteria</taxon>
        <taxon>Pseudomonadati</taxon>
        <taxon>Pseudomonadota</taxon>
        <taxon>Gammaproteobacteria</taxon>
        <taxon>Pseudomonadales</taxon>
        <taxon>Pseudomonadaceae</taxon>
        <taxon>Pseudomonas</taxon>
    </lineage>
</organism>
<comment type="caution">
    <text evidence="5">The sequence shown here is derived from an EMBL/GenBank/DDBJ whole genome shotgun (WGS) entry which is preliminary data.</text>
</comment>
<comment type="similarity">
    <text evidence="1 4">Belongs to the short-chain dehydrogenases/reductases (SDR) family.</text>
</comment>
<dbReference type="PRINTS" id="PR00081">
    <property type="entry name" value="GDHRDH"/>
</dbReference>
<evidence type="ECO:0000256" key="4">
    <source>
        <dbReference type="RuleBase" id="RU000363"/>
    </source>
</evidence>
<evidence type="ECO:0000256" key="3">
    <source>
        <dbReference type="ARBA" id="ARBA00023002"/>
    </source>
</evidence>
<evidence type="ECO:0000256" key="2">
    <source>
        <dbReference type="ARBA" id="ARBA00022857"/>
    </source>
</evidence>
<dbReference type="InterPro" id="IPR052178">
    <property type="entry name" value="Sec_Metab_Biosynth_SDR"/>
</dbReference>
<keyword evidence="6" id="KW-1185">Reference proteome</keyword>
<name>A0ABT5RJ94_9PSED</name>
<dbReference type="Proteomes" id="UP001150614">
    <property type="component" value="Unassembled WGS sequence"/>
</dbReference>
<sequence length="259" mass="27343">MNSNNKLFDVSGKVAVVTGGTRGIGFMIAKGLVQNGVKTYVVSRSSEACAQAEADLKQYGEAIAIAADLADLAQLDVVVEKILAREPEIDILVNNAGVTWGASFDAFPEAGWDKVIDLNVKSVFFLTQRLVNALKAAGSLADPSRVINIGSVDGISVPEFENYSYSTSKAAVHHLTRHLACDLAYANINVNAIAVGSFKTKMTEFMLGKHGDAIIKSMPRGRLGIESDIVGTVIFLTSAASSFMTGAVIPLDGGCSISR</sequence>
<protein>
    <submittedName>
        <fullName evidence="5">SDR family NAD(P)-dependent oxidoreductase</fullName>
    </submittedName>
</protein>
<keyword evidence="3" id="KW-0560">Oxidoreductase</keyword>
<dbReference type="Pfam" id="PF00106">
    <property type="entry name" value="adh_short"/>
    <property type="match status" value="1"/>
</dbReference>
<dbReference type="InterPro" id="IPR002347">
    <property type="entry name" value="SDR_fam"/>
</dbReference>
<accession>A0ABT5RJ94</accession>
<evidence type="ECO:0000313" key="6">
    <source>
        <dbReference type="Proteomes" id="UP001150614"/>
    </source>
</evidence>
<dbReference type="SUPFAM" id="SSF51735">
    <property type="entry name" value="NAD(P)-binding Rossmann-fold domains"/>
    <property type="match status" value="1"/>
</dbReference>
<keyword evidence="2" id="KW-0521">NADP</keyword>
<dbReference type="PROSITE" id="PS00061">
    <property type="entry name" value="ADH_SHORT"/>
    <property type="match status" value="1"/>
</dbReference>
<dbReference type="InterPro" id="IPR036291">
    <property type="entry name" value="NAD(P)-bd_dom_sf"/>
</dbReference>
<dbReference type="InterPro" id="IPR020904">
    <property type="entry name" value="Sc_DH/Rdtase_CS"/>
</dbReference>
<proteinExistence type="inferred from homology"/>
<dbReference type="PANTHER" id="PTHR43618:SF12">
    <property type="entry name" value="OXIDOREDUCTASE, SHORT-CHAIN DEHYDROGENASE_REDUCTASE FAMILY (AFU_ORTHOLOGUE AFUA_1G14540)"/>
    <property type="match status" value="1"/>
</dbReference>
<dbReference type="PANTHER" id="PTHR43618">
    <property type="entry name" value="7-ALPHA-HYDROXYSTEROID DEHYDROGENASE"/>
    <property type="match status" value="1"/>
</dbReference>
<dbReference type="PRINTS" id="PR00080">
    <property type="entry name" value="SDRFAMILY"/>
</dbReference>
<reference evidence="5" key="1">
    <citation type="submission" date="2022-07" db="EMBL/GenBank/DDBJ databases">
        <title>Draft genome of Pseudomonas carnis strain LP isolated from cheese.</title>
        <authorList>
            <person name="Wolfe B.E."/>
        </authorList>
    </citation>
    <scope>NUCLEOTIDE SEQUENCE</scope>
    <source>
        <strain evidence="5">LP</strain>
    </source>
</reference>
<evidence type="ECO:0000256" key="1">
    <source>
        <dbReference type="ARBA" id="ARBA00006484"/>
    </source>
</evidence>
<dbReference type="EMBL" id="JANCLL010000025">
    <property type="protein sequence ID" value="MDD1946057.1"/>
    <property type="molecule type" value="Genomic_DNA"/>
</dbReference>